<evidence type="ECO:0000313" key="7">
    <source>
        <dbReference type="Proteomes" id="UP000276542"/>
    </source>
</evidence>
<evidence type="ECO:0000313" key="6">
    <source>
        <dbReference type="EMBL" id="RJS45917.1"/>
    </source>
</evidence>
<organism evidence="6 7">
    <name type="scientific">Nocardioides cavernaquae</name>
    <dbReference type="NCBI Taxonomy" id="2321396"/>
    <lineage>
        <taxon>Bacteria</taxon>
        <taxon>Bacillati</taxon>
        <taxon>Actinomycetota</taxon>
        <taxon>Actinomycetes</taxon>
        <taxon>Propionibacteriales</taxon>
        <taxon>Nocardioidaceae</taxon>
        <taxon>Nocardioides</taxon>
    </lineage>
</organism>
<dbReference type="Proteomes" id="UP000276542">
    <property type="component" value="Unassembled WGS sequence"/>
</dbReference>
<gene>
    <name evidence="6" type="ORF">D4739_06555</name>
</gene>
<sequence>MSAPYFHRPADGWVGDVIPFAHADRAFLFYLHDRRDPARPGTSWNLYTTSDFASYDYEGVSLPHGGLDEQDLNAYTGSIVEDEDGAIHLFYTGQNPDFLTPDGDLPAQVVMHATSTDGMQSWTKHHDETFGAPEGYDAADFRDPFVFRPTAEEPWQMLVATRELSGPDRRRGVIARLVSDDLVTWKPETPFWAPGRYLMHECPEVFELGGHWYLVYSEFSDAFLTRYRISDNPFGPWRVPEHDTIDGRGLYAAKSLELGGRRYFAGWIPTREGESDDGAWQWAGNLAVHEVTQGPDGELGFGMPHALRASFTEQQTLEFTPYLGAWFGSPTSPEVSVPDGYALTLSPPAPESFLLSVDLVIGPETTECGVLLRAEGDEGYLIRLEPRRGRMVFDRWPRRHTGPAQWQISGDVAHQVELERPAHLAPGPHRLSVLVDGTSCIAYLDDKVAMSARIYDRSAGCVGLFVGEGTVAFTAVSVATQS</sequence>
<comment type="similarity">
    <text evidence="1">Belongs to the glycosyl hydrolase 32 family.</text>
</comment>
<evidence type="ECO:0000256" key="3">
    <source>
        <dbReference type="ARBA" id="ARBA00022801"/>
    </source>
</evidence>
<keyword evidence="7" id="KW-1185">Reference proteome</keyword>
<reference evidence="7" key="1">
    <citation type="submission" date="2018-09" db="EMBL/GenBank/DDBJ databases">
        <authorList>
            <person name="Zhu H."/>
        </authorList>
    </citation>
    <scope>NUCLEOTIDE SEQUENCE [LARGE SCALE GENOMIC DNA]</scope>
    <source>
        <strain evidence="7">K1W22B-1</strain>
    </source>
</reference>
<dbReference type="GO" id="GO:0004564">
    <property type="term" value="F:beta-fructofuranosidase activity"/>
    <property type="evidence" value="ECO:0007669"/>
    <property type="project" value="UniProtKB-EC"/>
</dbReference>
<dbReference type="InterPro" id="IPR013148">
    <property type="entry name" value="Glyco_hydro_32_N"/>
</dbReference>
<dbReference type="Gene3D" id="2.115.10.20">
    <property type="entry name" value="Glycosyl hydrolase domain, family 43"/>
    <property type="match status" value="1"/>
</dbReference>
<dbReference type="SMART" id="SM00640">
    <property type="entry name" value="Glyco_32"/>
    <property type="match status" value="1"/>
</dbReference>
<dbReference type="SUPFAM" id="SSF75005">
    <property type="entry name" value="Arabinanase/levansucrase/invertase"/>
    <property type="match status" value="1"/>
</dbReference>
<dbReference type="OrthoDB" id="9759709at2"/>
<accession>A0A3A5HD68</accession>
<keyword evidence="4" id="KW-0326">Glycosidase</keyword>
<dbReference type="Gene3D" id="2.60.120.560">
    <property type="entry name" value="Exo-inulinase, domain 1"/>
    <property type="match status" value="1"/>
</dbReference>
<dbReference type="RefSeq" id="WP_120059816.1">
    <property type="nucleotide sequence ID" value="NZ_QYRP01000002.1"/>
</dbReference>
<dbReference type="GO" id="GO:0005975">
    <property type="term" value="P:carbohydrate metabolic process"/>
    <property type="evidence" value="ECO:0007669"/>
    <property type="project" value="InterPro"/>
</dbReference>
<dbReference type="PANTHER" id="PTHR43101:SF1">
    <property type="entry name" value="BETA-FRUCTOSIDASE"/>
    <property type="match status" value="1"/>
</dbReference>
<dbReference type="CDD" id="cd08995">
    <property type="entry name" value="GH32_EcAec43-like"/>
    <property type="match status" value="1"/>
</dbReference>
<protein>
    <recommendedName>
        <fullName evidence="2">beta-fructofuranosidase</fullName>
        <ecNumber evidence="2">3.2.1.26</ecNumber>
    </recommendedName>
</protein>
<dbReference type="InterPro" id="IPR023296">
    <property type="entry name" value="Glyco_hydro_beta-prop_sf"/>
</dbReference>
<evidence type="ECO:0000259" key="5">
    <source>
        <dbReference type="Pfam" id="PF00251"/>
    </source>
</evidence>
<proteinExistence type="inferred from homology"/>
<dbReference type="InterPro" id="IPR001362">
    <property type="entry name" value="Glyco_hydro_32"/>
</dbReference>
<evidence type="ECO:0000256" key="4">
    <source>
        <dbReference type="ARBA" id="ARBA00023295"/>
    </source>
</evidence>
<keyword evidence="3 6" id="KW-0378">Hydrolase</keyword>
<evidence type="ECO:0000256" key="1">
    <source>
        <dbReference type="ARBA" id="ARBA00009902"/>
    </source>
</evidence>
<dbReference type="EMBL" id="QYRP01000002">
    <property type="protein sequence ID" value="RJS45917.1"/>
    <property type="molecule type" value="Genomic_DNA"/>
</dbReference>
<dbReference type="EC" id="3.2.1.26" evidence="2"/>
<feature type="domain" description="Glycosyl hydrolase family 32 N-terminal" evidence="5">
    <location>
        <begin position="9"/>
        <end position="287"/>
    </location>
</feature>
<dbReference type="Pfam" id="PF00251">
    <property type="entry name" value="Glyco_hydro_32N"/>
    <property type="match status" value="1"/>
</dbReference>
<dbReference type="AlphaFoldDB" id="A0A3A5HD68"/>
<name>A0A3A5HD68_9ACTN</name>
<dbReference type="InterPro" id="IPR051214">
    <property type="entry name" value="GH32_Enzymes"/>
</dbReference>
<dbReference type="PANTHER" id="PTHR43101">
    <property type="entry name" value="BETA-FRUCTOSIDASE"/>
    <property type="match status" value="1"/>
</dbReference>
<evidence type="ECO:0000256" key="2">
    <source>
        <dbReference type="ARBA" id="ARBA00012758"/>
    </source>
</evidence>
<comment type="caution">
    <text evidence="6">The sequence shown here is derived from an EMBL/GenBank/DDBJ whole genome shotgun (WGS) entry which is preliminary data.</text>
</comment>